<dbReference type="SUPFAM" id="SSF46565">
    <property type="entry name" value="Chaperone J-domain"/>
    <property type="match status" value="1"/>
</dbReference>
<dbReference type="InterPro" id="IPR036869">
    <property type="entry name" value="J_dom_sf"/>
</dbReference>
<comment type="caution">
    <text evidence="1">The sequence shown here is derived from an EMBL/GenBank/DDBJ whole genome shotgun (WGS) entry which is preliminary data.</text>
</comment>
<evidence type="ECO:0000313" key="2">
    <source>
        <dbReference type="Proteomes" id="UP000549616"/>
    </source>
</evidence>
<dbReference type="EMBL" id="JACCFK010000001">
    <property type="protein sequence ID" value="NYI91516.1"/>
    <property type="molecule type" value="Genomic_DNA"/>
</dbReference>
<reference evidence="1 2" key="1">
    <citation type="submission" date="2020-07" db="EMBL/GenBank/DDBJ databases">
        <title>Sequencing the genomes of 1000 actinobacteria strains.</title>
        <authorList>
            <person name="Klenk H.-P."/>
        </authorList>
    </citation>
    <scope>NUCLEOTIDE SEQUENCE [LARGE SCALE GENOMIC DNA]</scope>
    <source>
        <strain evidence="1 2">DSM 104006</strain>
    </source>
</reference>
<protein>
    <recommendedName>
        <fullName evidence="3">J domain-containing protein</fullName>
    </recommendedName>
</protein>
<sequence length="84" mass="9782">MDEDGTGRDWTAADKAAYRRLVRAHHPDFGGDPDEFVAQLARFRADRRAGGERIVFVSRRRGLAGVFDALRQRHRRRRRPPRVQ</sequence>
<evidence type="ECO:0008006" key="3">
    <source>
        <dbReference type="Google" id="ProtNLM"/>
    </source>
</evidence>
<gene>
    <name evidence="1" type="ORF">HNR02_004839</name>
</gene>
<dbReference type="AlphaFoldDB" id="A0A853BAT3"/>
<dbReference type="Proteomes" id="UP000549616">
    <property type="component" value="Unassembled WGS sequence"/>
</dbReference>
<evidence type="ECO:0000313" key="1">
    <source>
        <dbReference type="EMBL" id="NYI91516.1"/>
    </source>
</evidence>
<proteinExistence type="predicted"/>
<keyword evidence="2" id="KW-1185">Reference proteome</keyword>
<accession>A0A853BAT3</accession>
<organism evidence="1 2">
    <name type="scientific">Amycolatopsis endophytica</name>
    <dbReference type="NCBI Taxonomy" id="860233"/>
    <lineage>
        <taxon>Bacteria</taxon>
        <taxon>Bacillati</taxon>
        <taxon>Actinomycetota</taxon>
        <taxon>Actinomycetes</taxon>
        <taxon>Pseudonocardiales</taxon>
        <taxon>Pseudonocardiaceae</taxon>
        <taxon>Amycolatopsis</taxon>
    </lineage>
</organism>
<dbReference type="RefSeq" id="WP_179775390.1">
    <property type="nucleotide sequence ID" value="NZ_JACCFK010000001.1"/>
</dbReference>
<name>A0A853BAT3_9PSEU</name>